<protein>
    <recommendedName>
        <fullName evidence="2">DUF6534 domain-containing protein</fullName>
    </recommendedName>
</protein>
<feature type="transmembrane region" description="Helical" evidence="1">
    <location>
        <begin position="156"/>
        <end position="175"/>
    </location>
</feature>
<evidence type="ECO:0000313" key="3">
    <source>
        <dbReference type="EMBL" id="KAG5169844.1"/>
    </source>
</evidence>
<comment type="caution">
    <text evidence="3">The sequence shown here is derived from an EMBL/GenBank/DDBJ whole genome shotgun (WGS) entry which is preliminary data.</text>
</comment>
<feature type="domain" description="DUF6534" evidence="2">
    <location>
        <begin position="192"/>
        <end position="278"/>
    </location>
</feature>
<keyword evidence="1" id="KW-1133">Transmembrane helix</keyword>
<proteinExistence type="predicted"/>
<organism evidence="3">
    <name type="scientific">Psilocybe cubensis</name>
    <name type="common">Psychedelic mushroom</name>
    <name type="synonym">Stropharia cubensis</name>
    <dbReference type="NCBI Taxonomy" id="181762"/>
    <lineage>
        <taxon>Eukaryota</taxon>
        <taxon>Fungi</taxon>
        <taxon>Dikarya</taxon>
        <taxon>Basidiomycota</taxon>
        <taxon>Agaricomycotina</taxon>
        <taxon>Agaricomycetes</taxon>
        <taxon>Agaricomycetidae</taxon>
        <taxon>Agaricales</taxon>
        <taxon>Agaricineae</taxon>
        <taxon>Strophariaceae</taxon>
        <taxon>Psilocybe</taxon>
    </lineage>
</organism>
<evidence type="ECO:0000259" key="2">
    <source>
        <dbReference type="Pfam" id="PF20152"/>
    </source>
</evidence>
<feature type="transmembrane region" description="Helical" evidence="1">
    <location>
        <begin position="187"/>
        <end position="207"/>
    </location>
</feature>
<dbReference type="PANTHER" id="PTHR40465">
    <property type="entry name" value="CHROMOSOME 1, WHOLE GENOME SHOTGUN SEQUENCE"/>
    <property type="match status" value="1"/>
</dbReference>
<dbReference type="PANTHER" id="PTHR40465:SF1">
    <property type="entry name" value="DUF6534 DOMAIN-CONTAINING PROTEIN"/>
    <property type="match status" value="1"/>
</dbReference>
<dbReference type="AlphaFoldDB" id="A0A8H7Y2L0"/>
<feature type="transmembrane region" description="Helical" evidence="1">
    <location>
        <begin position="104"/>
        <end position="122"/>
    </location>
</feature>
<evidence type="ECO:0000256" key="1">
    <source>
        <dbReference type="SAM" id="Phobius"/>
    </source>
</evidence>
<dbReference type="EMBL" id="JAFIQS010000004">
    <property type="protein sequence ID" value="KAG5169844.1"/>
    <property type="molecule type" value="Genomic_DNA"/>
</dbReference>
<gene>
    <name evidence="3" type="ORF">JR316_004225</name>
</gene>
<feature type="transmembrane region" description="Helical" evidence="1">
    <location>
        <begin position="228"/>
        <end position="247"/>
    </location>
</feature>
<dbReference type="InterPro" id="IPR045339">
    <property type="entry name" value="DUF6534"/>
</dbReference>
<reference evidence="3" key="1">
    <citation type="submission" date="2021-02" db="EMBL/GenBank/DDBJ databases">
        <title>Psilocybe cubensis genome.</title>
        <authorList>
            <person name="Mckernan K.J."/>
            <person name="Crawford S."/>
            <person name="Trippe A."/>
            <person name="Kane L.T."/>
            <person name="Mclaughlin S."/>
        </authorList>
    </citation>
    <scope>NUCLEOTIDE SEQUENCE [LARGE SCALE GENOMIC DNA]</scope>
    <source>
        <strain evidence="3">MGC-MH-2018</strain>
    </source>
</reference>
<feature type="transmembrane region" description="Helical" evidence="1">
    <location>
        <begin position="12"/>
        <end position="35"/>
    </location>
</feature>
<keyword evidence="1" id="KW-0812">Transmembrane</keyword>
<accession>A0A8H7Y2L0</accession>
<name>A0A8H7Y2L0_PSICU</name>
<dbReference type="Pfam" id="PF20152">
    <property type="entry name" value="DUF6534"/>
    <property type="match status" value="1"/>
</dbReference>
<keyword evidence="1" id="KW-0472">Membrane</keyword>
<sequence>MAFQFDLNLNDTFGAYTLGTFASSILFGVTCFQTYHYFNTYTDDGIFLKLTVITVSSGIRNVACGLQHSCCIPLPNNGLSESAVSASSRLVDKRVSNDAYASEILFGVIAIVVLVVQLFYAWRIYIISRKKNLFIPIAIFLTSPGAFGRPSWRLLIALRVGVVLTAVLFRLRSLLELPGLPETLAKISLSTAVAIDVTIAATLSYFLHSSRTGIKQTDKLINRLMKYTINNGVLTTVFDIITLTLVITRPRDLIFLAFSQVLASLYSNSFLATLNSRRPPASSHAVVNSNGISLQTIHFGAVPGAMVNSDSTSSPIENDSHKDRIARLAAEQVV</sequence>